<evidence type="ECO:0000256" key="1">
    <source>
        <dbReference type="SAM" id="MobiDB-lite"/>
    </source>
</evidence>
<feature type="non-terminal residue" evidence="2">
    <location>
        <position position="1"/>
    </location>
</feature>
<evidence type="ECO:0000313" key="3">
    <source>
        <dbReference type="Proteomes" id="UP001206878"/>
    </source>
</evidence>
<feature type="region of interest" description="Disordered" evidence="1">
    <location>
        <begin position="57"/>
        <end position="76"/>
    </location>
</feature>
<dbReference type="SUPFAM" id="SSF56235">
    <property type="entry name" value="N-terminal nucleophile aminohydrolases (Ntn hydrolases)"/>
    <property type="match status" value="1"/>
</dbReference>
<dbReference type="AlphaFoldDB" id="A0AAW5N6X0"/>
<dbReference type="Pfam" id="PF01019">
    <property type="entry name" value="G_glu_transpept"/>
    <property type="match status" value="1"/>
</dbReference>
<feature type="non-terminal residue" evidence="2">
    <location>
        <position position="76"/>
    </location>
</feature>
<protein>
    <submittedName>
        <fullName evidence="2">Gamma-glutamyltransferase</fullName>
        <ecNumber evidence="2">2.3.2.2</ecNumber>
    </submittedName>
</protein>
<keyword evidence="2" id="KW-0012">Acyltransferase</keyword>
<keyword evidence="2" id="KW-0808">Transferase</keyword>
<dbReference type="GO" id="GO:0103068">
    <property type="term" value="F:leukotriene C4 gamma-glutamyl transferase activity"/>
    <property type="evidence" value="ECO:0007669"/>
    <property type="project" value="UniProtKB-EC"/>
</dbReference>
<accession>A0AAW5N6X0</accession>
<name>A0AAW5N6X0_9ESCH</name>
<comment type="caution">
    <text evidence="2">The sequence shown here is derived from an EMBL/GenBank/DDBJ whole genome shotgun (WGS) entry which is preliminary data.</text>
</comment>
<evidence type="ECO:0000313" key="2">
    <source>
        <dbReference type="EMBL" id="MCR6679942.1"/>
    </source>
</evidence>
<reference evidence="2" key="1">
    <citation type="submission" date="2022-07" db="EMBL/GenBank/DDBJ databases">
        <title>Diversity of ethanolamine utilization by human commensal Escherichia coli.</title>
        <authorList>
            <person name="Jubelin G."/>
        </authorList>
    </citation>
    <scope>NUCLEOTIDE SEQUENCE</scope>
    <source>
        <strain evidence="2">S1</strain>
    </source>
</reference>
<dbReference type="EC" id="2.3.2.2" evidence="2"/>
<organism evidence="2 3">
    <name type="scientific">Escherichia marmotae</name>
    <dbReference type="NCBI Taxonomy" id="1499973"/>
    <lineage>
        <taxon>Bacteria</taxon>
        <taxon>Pseudomonadati</taxon>
        <taxon>Pseudomonadota</taxon>
        <taxon>Gammaproteobacteria</taxon>
        <taxon>Enterobacterales</taxon>
        <taxon>Enterobacteriaceae</taxon>
        <taxon>Escherichia</taxon>
    </lineage>
</organism>
<sequence>GTLSLKDALQPAVEYAENGFAVSEVVASSWELPKALPPQPADPRGCCTQLDPDSVKTWYVDGKPPRTGDVFRNEDL</sequence>
<dbReference type="Proteomes" id="UP001206878">
    <property type="component" value="Unassembled WGS sequence"/>
</dbReference>
<dbReference type="InterPro" id="IPR029055">
    <property type="entry name" value="Ntn_hydrolases_N"/>
</dbReference>
<feature type="compositionally biased region" description="Basic and acidic residues" evidence="1">
    <location>
        <begin position="63"/>
        <end position="76"/>
    </location>
</feature>
<dbReference type="EMBL" id="JANPXH010002027">
    <property type="protein sequence ID" value="MCR6679942.1"/>
    <property type="molecule type" value="Genomic_DNA"/>
</dbReference>
<proteinExistence type="predicted"/>
<gene>
    <name evidence="2" type="ORF">NVV43_31825</name>
</gene>